<dbReference type="RefSeq" id="WP_165011246.1">
    <property type="nucleotide sequence ID" value="NZ_CP064954.1"/>
</dbReference>
<evidence type="ECO:0000313" key="2">
    <source>
        <dbReference type="EMBL" id="QPK79334.1"/>
    </source>
</evidence>
<feature type="domain" description="IstB-like ATP-binding" evidence="1">
    <location>
        <begin position="11"/>
        <end position="242"/>
    </location>
</feature>
<dbReference type="GO" id="GO:0006260">
    <property type="term" value="P:DNA replication"/>
    <property type="evidence" value="ECO:0007669"/>
    <property type="project" value="TreeGrafter"/>
</dbReference>
<keyword evidence="2" id="KW-0067">ATP-binding</keyword>
<evidence type="ECO:0000259" key="1">
    <source>
        <dbReference type="Pfam" id="PF01695"/>
    </source>
</evidence>
<dbReference type="AlphaFoldDB" id="A0A7T0KF14"/>
<dbReference type="InterPro" id="IPR027417">
    <property type="entry name" value="P-loop_NTPase"/>
</dbReference>
<dbReference type="CDD" id="cd00009">
    <property type="entry name" value="AAA"/>
    <property type="match status" value="1"/>
</dbReference>
<organism evidence="2 4">
    <name type="scientific">Corynebacterium lizhenjunii</name>
    <dbReference type="NCBI Taxonomy" id="2709394"/>
    <lineage>
        <taxon>Bacteria</taxon>
        <taxon>Bacillati</taxon>
        <taxon>Actinomycetota</taxon>
        <taxon>Actinomycetes</taxon>
        <taxon>Mycobacteriales</taxon>
        <taxon>Corynebacteriaceae</taxon>
        <taxon>Corynebacterium</taxon>
    </lineage>
</organism>
<name>A0A7T0KF14_9CORY</name>
<protein>
    <submittedName>
        <fullName evidence="2">ATP-binding protein</fullName>
    </submittedName>
</protein>
<reference evidence="2 4" key="1">
    <citation type="submission" date="2020-11" db="EMBL/GenBank/DDBJ databases">
        <title>Corynebacterium sp. ZJ-599.</title>
        <authorList>
            <person name="Zhou J."/>
        </authorList>
    </citation>
    <scope>NUCLEOTIDE SEQUENCE [LARGE SCALE GENOMIC DNA]</scope>
    <source>
        <strain evidence="2 4">ZJ-599</strain>
    </source>
</reference>
<dbReference type="InterPro" id="IPR028350">
    <property type="entry name" value="DNAC/IstB-like"/>
</dbReference>
<dbReference type="SUPFAM" id="SSF52540">
    <property type="entry name" value="P-loop containing nucleoside triphosphate hydrolases"/>
    <property type="match status" value="1"/>
</dbReference>
<keyword evidence="2" id="KW-0547">Nucleotide-binding</keyword>
<keyword evidence="4" id="KW-1185">Reference proteome</keyword>
<dbReference type="PIRSF" id="PIRSF003073">
    <property type="entry name" value="DNAC_TnpB_IstB"/>
    <property type="match status" value="1"/>
</dbReference>
<dbReference type="KEGG" id="cliz:G7Y31_03275"/>
<dbReference type="Gene3D" id="3.40.50.300">
    <property type="entry name" value="P-loop containing nucleotide triphosphate hydrolases"/>
    <property type="match status" value="1"/>
</dbReference>
<dbReference type="GO" id="GO:0005524">
    <property type="term" value="F:ATP binding"/>
    <property type="evidence" value="ECO:0007669"/>
    <property type="project" value="UniProtKB-KW"/>
</dbReference>
<accession>A0A7T0KF14</accession>
<evidence type="ECO:0000313" key="3">
    <source>
        <dbReference type="EMBL" id="QPK79737.1"/>
    </source>
</evidence>
<dbReference type="EMBL" id="CP064954">
    <property type="protein sequence ID" value="QPK79334.1"/>
    <property type="molecule type" value="Genomic_DNA"/>
</dbReference>
<dbReference type="InterPro" id="IPR002611">
    <property type="entry name" value="IstB_ATP-bd"/>
</dbReference>
<dbReference type="EMBL" id="CP064954">
    <property type="protein sequence ID" value="QPK79737.1"/>
    <property type="molecule type" value="Genomic_DNA"/>
</dbReference>
<dbReference type="Proteomes" id="UP000594681">
    <property type="component" value="Chromosome"/>
</dbReference>
<sequence length="253" mass="28301">MDHLDDTTWARLRALRLSTFAEVYFELIANDDYANALPEDIFIAATDILAQRRTERNIAKAIAQAKFRYPDATLAEIISPEQRGINTRALERIARTNWREDPTNLHLLAPAGTGKTYIACALGVAACQAGYSVLYYRLDQLVSTLAAFLPNEESYETVMRKLVNVDVLIIDDFLTLGIDSRGQDDLTKILIERDGRLPTIISSQSSAGYWLKALPNRVGADSLVSRISSGRHIEIGDFDMRKHLATIRDNTNT</sequence>
<dbReference type="PANTHER" id="PTHR30050">
    <property type="entry name" value="CHROMOSOMAL REPLICATION INITIATOR PROTEIN DNAA"/>
    <property type="match status" value="1"/>
</dbReference>
<dbReference type="KEGG" id="cliz:G7Y31_00995"/>
<proteinExistence type="predicted"/>
<evidence type="ECO:0000313" key="4">
    <source>
        <dbReference type="Proteomes" id="UP000594681"/>
    </source>
</evidence>
<gene>
    <name evidence="2" type="ORF">G7Y31_00995</name>
    <name evidence="3" type="ORF">G7Y31_03275</name>
</gene>
<dbReference type="PANTHER" id="PTHR30050:SF4">
    <property type="entry name" value="ATP-BINDING PROTEIN RV3427C IN INSERTION SEQUENCE-RELATED"/>
    <property type="match status" value="1"/>
</dbReference>
<dbReference type="Pfam" id="PF01695">
    <property type="entry name" value="IstB_IS21"/>
    <property type="match status" value="1"/>
</dbReference>